<dbReference type="STRING" id="1399797.GCA_000518285_00057"/>
<dbReference type="Gene3D" id="3.40.50.300">
    <property type="entry name" value="P-loop containing nucleotide triphosphate hydrolases"/>
    <property type="match status" value="2"/>
</dbReference>
<gene>
    <name evidence="6" type="primary">ugpC</name>
    <name evidence="6" type="ORF">ELUCI_v1c06190</name>
</gene>
<dbReference type="GO" id="GO:0055052">
    <property type="term" value="C:ATP-binding cassette (ABC) transporter complex, substrate-binding subunit-containing"/>
    <property type="evidence" value="ECO:0007669"/>
    <property type="project" value="TreeGrafter"/>
</dbReference>
<evidence type="ECO:0000256" key="3">
    <source>
        <dbReference type="ARBA" id="ARBA00022840"/>
    </source>
</evidence>
<proteinExistence type="predicted"/>
<evidence type="ECO:0000259" key="5">
    <source>
        <dbReference type="PROSITE" id="PS50893"/>
    </source>
</evidence>
<keyword evidence="1" id="KW-0813">Transport</keyword>
<accession>A0A2S5RDY2</accession>
<dbReference type="InterPro" id="IPR003593">
    <property type="entry name" value="AAA+_ATPase"/>
</dbReference>
<dbReference type="InterPro" id="IPR017871">
    <property type="entry name" value="ABC_transporter-like_CS"/>
</dbReference>
<dbReference type="InterPro" id="IPR047641">
    <property type="entry name" value="ABC_transpr_MalK/UgpC-like"/>
</dbReference>
<dbReference type="SUPFAM" id="SSF52540">
    <property type="entry name" value="P-loop containing nucleoside triphosphate hydrolases"/>
    <property type="match status" value="1"/>
</dbReference>
<dbReference type="Gene3D" id="2.40.50.100">
    <property type="match status" value="1"/>
</dbReference>
<dbReference type="InterPro" id="IPR027417">
    <property type="entry name" value="P-loop_NTPase"/>
</dbReference>
<dbReference type="Proteomes" id="UP000237865">
    <property type="component" value="Unassembled WGS sequence"/>
</dbReference>
<sequence>MSIKIKNMVIDYGDAVAVKNLNMVVEQGELVSLLGPSGCGKTTTLNAIAGLLQLSKGQIIFNDIDVTNLPPQKRHIGFVFQNYALYPHLNVFENIALPLKESKTFADNLQLHNLNIKLNLAVMKKHGTSLAKDALFNGLDVLYNKYLTFYHDGFTKIYAQYDAIFKEDLSNYIADVYNREQFKYLGSRCFVMNQNEYELFKAGQMLGAYEFFSQLFEECSQLTTDETGQFLLKNWQQKLVWNYGAKTQAKISECEKIIKTQRLEMKKEIKTLLKTNQENDIPDPFDLNWDNLKIHFMIEQDKLFKTIKKQMHDDLEFQKIVEAYKTNMEQNLQMSQAEFEQKILKQKAQLKKLKDEIKKEVETIAQKVQIETHLKKKVSQLSGGQQQRVAIARAVIKKPTVLLLDEPFSNLDANLRVSTRQWIKMFQKETNITTIFVTHDQEEAMSISDKVFIMHNGIIQQQGDSPMQVYNQPANKFVAEFIGNPSMNFFHQATINSSNEVVLHGHKLGKLTKKIPNKDVIIGIRPEHTIIVGMQEFTPASANDFDGKVMLTEQLGKYNYLKLFAHDEEIATVYDTSISSPQISQEVKFNFLKGKVYVFDAHGEQALLEVI</sequence>
<evidence type="ECO:0000256" key="1">
    <source>
        <dbReference type="ARBA" id="ARBA00022448"/>
    </source>
</evidence>
<keyword evidence="4" id="KW-0175">Coiled coil</keyword>
<evidence type="ECO:0000256" key="4">
    <source>
        <dbReference type="SAM" id="Coils"/>
    </source>
</evidence>
<dbReference type="PROSITE" id="PS50893">
    <property type="entry name" value="ABC_TRANSPORTER_2"/>
    <property type="match status" value="1"/>
</dbReference>
<evidence type="ECO:0000313" key="7">
    <source>
        <dbReference type="Proteomes" id="UP000237865"/>
    </source>
</evidence>
<dbReference type="RefSeq" id="WP_028126318.1">
    <property type="nucleotide sequence ID" value="NZ_PHNE01000002.1"/>
</dbReference>
<dbReference type="SMART" id="SM00382">
    <property type="entry name" value="AAA"/>
    <property type="match status" value="1"/>
</dbReference>
<name>A0A2S5RDY2_9MOLU</name>
<dbReference type="InterPro" id="IPR012340">
    <property type="entry name" value="NA-bd_OB-fold"/>
</dbReference>
<protein>
    <submittedName>
        <fullName evidence="6">sn-glycerol-3-phosphate ABC transporter ATP-binding protein</fullName>
    </submittedName>
</protein>
<comment type="caution">
    <text evidence="6">The sequence shown here is derived from an EMBL/GenBank/DDBJ whole genome shotgun (WGS) entry which is preliminary data.</text>
</comment>
<dbReference type="PROSITE" id="PS00211">
    <property type="entry name" value="ABC_TRANSPORTER_1"/>
    <property type="match status" value="1"/>
</dbReference>
<keyword evidence="3 6" id="KW-0067">ATP-binding</keyword>
<keyword evidence="7" id="KW-1185">Reference proteome</keyword>
<dbReference type="Pfam" id="PF00005">
    <property type="entry name" value="ABC_tran"/>
    <property type="match status" value="2"/>
</dbReference>
<keyword evidence="2" id="KW-0547">Nucleotide-binding</keyword>
<reference evidence="6 7" key="1">
    <citation type="submission" date="2017-11" db="EMBL/GenBank/DDBJ databases">
        <title>Genome sequence of Entomoplasma lucivorax PIPN-2 (ATCC 49196).</title>
        <authorList>
            <person name="Lo W.-S."/>
            <person name="Gasparich G.E."/>
            <person name="Kuo C.-H."/>
        </authorList>
    </citation>
    <scope>NUCLEOTIDE SEQUENCE [LARGE SCALE GENOMIC DNA]</scope>
    <source>
        <strain evidence="6 7">PIPN-2</strain>
    </source>
</reference>
<dbReference type="EMBL" id="PHNE01000002">
    <property type="protein sequence ID" value="PPE05526.1"/>
    <property type="molecule type" value="Genomic_DNA"/>
</dbReference>
<evidence type="ECO:0000313" key="6">
    <source>
        <dbReference type="EMBL" id="PPE05526.1"/>
    </source>
</evidence>
<feature type="domain" description="ABC transporter" evidence="5">
    <location>
        <begin position="3"/>
        <end position="481"/>
    </location>
</feature>
<dbReference type="InterPro" id="IPR008995">
    <property type="entry name" value="Mo/tungstate-bd_C_term_dom"/>
</dbReference>
<dbReference type="Gene3D" id="2.40.50.140">
    <property type="entry name" value="Nucleic acid-binding proteins"/>
    <property type="match status" value="1"/>
</dbReference>
<evidence type="ECO:0000256" key="2">
    <source>
        <dbReference type="ARBA" id="ARBA00022741"/>
    </source>
</evidence>
<feature type="coiled-coil region" evidence="4">
    <location>
        <begin position="336"/>
        <end position="367"/>
    </location>
</feature>
<dbReference type="SUPFAM" id="SSF50331">
    <property type="entry name" value="MOP-like"/>
    <property type="match status" value="1"/>
</dbReference>
<dbReference type="GO" id="GO:0005524">
    <property type="term" value="F:ATP binding"/>
    <property type="evidence" value="ECO:0007669"/>
    <property type="project" value="UniProtKB-KW"/>
</dbReference>
<dbReference type="InterPro" id="IPR003439">
    <property type="entry name" value="ABC_transporter-like_ATP-bd"/>
</dbReference>
<dbReference type="PANTHER" id="PTHR43875">
    <property type="entry name" value="MALTODEXTRIN IMPORT ATP-BINDING PROTEIN MSMX"/>
    <property type="match status" value="1"/>
</dbReference>
<dbReference type="AlphaFoldDB" id="A0A2S5RDY2"/>
<organism evidence="6 7">
    <name type="scientific">Williamsoniiplasma lucivorax</name>
    <dbReference type="NCBI Taxonomy" id="209274"/>
    <lineage>
        <taxon>Bacteria</taxon>
        <taxon>Bacillati</taxon>
        <taxon>Mycoplasmatota</taxon>
        <taxon>Mollicutes</taxon>
        <taxon>Entomoplasmatales</taxon>
        <taxon>Williamsoniiplasma</taxon>
    </lineage>
</organism>
<dbReference type="PANTHER" id="PTHR43875:SF1">
    <property type="entry name" value="OSMOPROTECTIVE COMPOUNDS UPTAKE ATP-BINDING PROTEIN GGTA"/>
    <property type="match status" value="1"/>
</dbReference>
<dbReference type="GO" id="GO:0016887">
    <property type="term" value="F:ATP hydrolysis activity"/>
    <property type="evidence" value="ECO:0007669"/>
    <property type="project" value="InterPro"/>
</dbReference>